<evidence type="ECO:0000313" key="1">
    <source>
        <dbReference type="EMBL" id="KAH9558132.1"/>
    </source>
</evidence>
<accession>A0ACB8HPG1</accession>
<reference evidence="2" key="1">
    <citation type="journal article" date="2022" name="New Phytol.">
        <title>Phylogenomic structure and speciation in an emerging model: the Sphagnum magellanicum complex (Bryophyta).</title>
        <authorList>
            <person name="Shaw A.J."/>
            <person name="Piatkowski B."/>
            <person name="Duffy A.M."/>
            <person name="Aguero B."/>
            <person name="Imwattana K."/>
            <person name="Nieto-Lugilde M."/>
            <person name="Healey A."/>
            <person name="Weston D.J."/>
            <person name="Patel M.N."/>
            <person name="Schmutz J."/>
            <person name="Grimwood J."/>
            <person name="Yavitt J.B."/>
            <person name="Hassel K."/>
            <person name="Stenoien H.K."/>
            <person name="Flatberg K.I."/>
            <person name="Bickford C.P."/>
            <person name="Hicks K.A."/>
        </authorList>
    </citation>
    <scope>NUCLEOTIDE SEQUENCE [LARGE SCALE GENOMIC DNA]</scope>
</reference>
<name>A0ACB8HPG1_9BRYO</name>
<sequence length="46" mass="5478">MSALLHLFELMGLIFRFQLDLVISLEVRFRFIAAKLKLFFFSKVLD</sequence>
<dbReference type="EMBL" id="CM038913">
    <property type="protein sequence ID" value="KAH9558132.1"/>
    <property type="molecule type" value="Genomic_DNA"/>
</dbReference>
<comment type="caution">
    <text evidence="1">The sequence shown here is derived from an EMBL/GenBank/DDBJ whole genome shotgun (WGS) entry which is preliminary data.</text>
</comment>
<organism evidence="1 2">
    <name type="scientific">Sphagnum magellanicum</name>
    <dbReference type="NCBI Taxonomy" id="128215"/>
    <lineage>
        <taxon>Eukaryota</taxon>
        <taxon>Viridiplantae</taxon>
        <taxon>Streptophyta</taxon>
        <taxon>Embryophyta</taxon>
        <taxon>Bryophyta</taxon>
        <taxon>Sphagnophytina</taxon>
        <taxon>Sphagnopsida</taxon>
        <taxon>Sphagnales</taxon>
        <taxon>Sphagnaceae</taxon>
        <taxon>Sphagnum</taxon>
    </lineage>
</organism>
<keyword evidence="2" id="KW-1185">Reference proteome</keyword>
<evidence type="ECO:0000313" key="2">
    <source>
        <dbReference type="Proteomes" id="UP000828922"/>
    </source>
</evidence>
<proteinExistence type="predicted"/>
<dbReference type="Proteomes" id="UP000828922">
    <property type="component" value="Linkage Group LG07"/>
</dbReference>
<protein>
    <submittedName>
        <fullName evidence="1">Uncharacterized protein</fullName>
    </submittedName>
</protein>
<gene>
    <name evidence="1" type="ORF">CY35_07G120600</name>
</gene>